<gene>
    <name evidence="1" type="ORF">Q5P01_013146</name>
</gene>
<evidence type="ECO:0000313" key="1">
    <source>
        <dbReference type="EMBL" id="KAK2839406.1"/>
    </source>
</evidence>
<reference evidence="1" key="1">
    <citation type="submission" date="2023-07" db="EMBL/GenBank/DDBJ databases">
        <title>Chromosome-level Genome Assembly of Striped Snakehead (Channa striata).</title>
        <authorList>
            <person name="Liu H."/>
        </authorList>
    </citation>
    <scope>NUCLEOTIDE SEQUENCE</scope>
    <source>
        <strain evidence="1">Gz</strain>
        <tissue evidence="1">Muscle</tissue>
    </source>
</reference>
<organism evidence="1 2">
    <name type="scientific">Channa striata</name>
    <name type="common">Snakehead murrel</name>
    <name type="synonym">Ophicephalus striatus</name>
    <dbReference type="NCBI Taxonomy" id="64152"/>
    <lineage>
        <taxon>Eukaryota</taxon>
        <taxon>Metazoa</taxon>
        <taxon>Chordata</taxon>
        <taxon>Craniata</taxon>
        <taxon>Vertebrata</taxon>
        <taxon>Euteleostomi</taxon>
        <taxon>Actinopterygii</taxon>
        <taxon>Neopterygii</taxon>
        <taxon>Teleostei</taxon>
        <taxon>Neoteleostei</taxon>
        <taxon>Acanthomorphata</taxon>
        <taxon>Anabantaria</taxon>
        <taxon>Anabantiformes</taxon>
        <taxon>Channoidei</taxon>
        <taxon>Channidae</taxon>
        <taxon>Channa</taxon>
    </lineage>
</organism>
<dbReference type="EMBL" id="JAUPFM010000010">
    <property type="protein sequence ID" value="KAK2839406.1"/>
    <property type="molecule type" value="Genomic_DNA"/>
</dbReference>
<evidence type="ECO:0000313" key="2">
    <source>
        <dbReference type="Proteomes" id="UP001187415"/>
    </source>
</evidence>
<name>A0AA88MK17_CHASR</name>
<dbReference type="AlphaFoldDB" id="A0AA88MK17"/>
<sequence>MTVQPRKQKNEKIDHAVLAIKDTMTHTGYRVMKGALWARCHKVQYSRVQASMHQVEIEGVVLQMTQMSFIVRQTYSIMQLGCANNNNASTDHGVENVDIARLMFTVRGVNRTGFGWDNHPFFTERLLTPNQLRTLGERHHPVEQPDVLTALSDSQLPDVLEPATGTHVPKLECPLNEEELTQLDPPHHVEKTFK</sequence>
<protein>
    <submittedName>
        <fullName evidence="1">Uncharacterized protein</fullName>
    </submittedName>
</protein>
<keyword evidence="2" id="KW-1185">Reference proteome</keyword>
<dbReference type="Proteomes" id="UP001187415">
    <property type="component" value="Unassembled WGS sequence"/>
</dbReference>
<comment type="caution">
    <text evidence="1">The sequence shown here is derived from an EMBL/GenBank/DDBJ whole genome shotgun (WGS) entry which is preliminary data.</text>
</comment>
<accession>A0AA88MK17</accession>
<proteinExistence type="predicted"/>